<dbReference type="EMBL" id="CAJNOM010003968">
    <property type="protein sequence ID" value="CAF1651185.1"/>
    <property type="molecule type" value="Genomic_DNA"/>
</dbReference>
<proteinExistence type="predicted"/>
<reference evidence="2" key="1">
    <citation type="submission" date="2021-02" db="EMBL/GenBank/DDBJ databases">
        <authorList>
            <person name="Nowell W R."/>
        </authorList>
    </citation>
    <scope>NUCLEOTIDE SEQUENCE</scope>
</reference>
<evidence type="ECO:0000313" key="2">
    <source>
        <dbReference type="EMBL" id="CAF1523851.1"/>
    </source>
</evidence>
<organism evidence="2 5">
    <name type="scientific">Adineta steineri</name>
    <dbReference type="NCBI Taxonomy" id="433720"/>
    <lineage>
        <taxon>Eukaryota</taxon>
        <taxon>Metazoa</taxon>
        <taxon>Spiralia</taxon>
        <taxon>Gnathifera</taxon>
        <taxon>Rotifera</taxon>
        <taxon>Eurotatoria</taxon>
        <taxon>Bdelloidea</taxon>
        <taxon>Adinetida</taxon>
        <taxon>Adinetidae</taxon>
        <taxon>Adineta</taxon>
    </lineage>
</organism>
<dbReference type="GO" id="GO:0004519">
    <property type="term" value="F:endonuclease activity"/>
    <property type="evidence" value="ECO:0007669"/>
    <property type="project" value="InterPro"/>
</dbReference>
<dbReference type="Gene3D" id="3.90.75.10">
    <property type="entry name" value="Homing Intron 3 (I-ppo) Encoded Endonuclease, Chain A"/>
    <property type="match status" value="1"/>
</dbReference>
<gene>
    <name evidence="2" type="ORF">BJG266_LOCUS44452</name>
    <name evidence="3" type="ORF">QVE165_LOCUS61423</name>
</gene>
<dbReference type="EMBL" id="CAJNOI010003604">
    <property type="protein sequence ID" value="CAF1523851.1"/>
    <property type="molecule type" value="Genomic_DNA"/>
</dbReference>
<evidence type="ECO:0000313" key="4">
    <source>
        <dbReference type="Proteomes" id="UP000663832"/>
    </source>
</evidence>
<protein>
    <recommendedName>
        <fullName evidence="1">Zinc-binding loop region of homing endonuclease domain-containing protein</fullName>
    </recommendedName>
</protein>
<name>A0A815UUM0_9BILA</name>
<evidence type="ECO:0000259" key="1">
    <source>
        <dbReference type="Pfam" id="PF05551"/>
    </source>
</evidence>
<keyword evidence="4" id="KW-1185">Reference proteome</keyword>
<dbReference type="InterPro" id="IPR044930">
    <property type="entry name" value="Homing_endonuclease_His-Me"/>
</dbReference>
<dbReference type="Proteomes" id="UP000663832">
    <property type="component" value="Unassembled WGS sequence"/>
</dbReference>
<dbReference type="AlphaFoldDB" id="A0A815UUM0"/>
<dbReference type="InterPro" id="IPR008704">
    <property type="entry name" value="Endonuclease_Zinc-binding_loop"/>
</dbReference>
<dbReference type="SUPFAM" id="SSF54060">
    <property type="entry name" value="His-Me finger endonucleases"/>
    <property type="match status" value="1"/>
</dbReference>
<comment type="caution">
    <text evidence="2">The sequence shown here is derived from an EMBL/GenBank/DDBJ whole genome shotgun (WGS) entry which is preliminary data.</text>
</comment>
<sequence>MPSRKRKRSTSCSVNVKKSRSQAFLDTLSVDESKVWLDEIIPKGPYEKLVNWRHISSVPTMKELKSATSIGPFNGAYFIEWMQCLIREDLLLVPPAIHTHLENLDDDINIDELAELVSVTPEDGDFFKDWLSCYVTAASAETTTPAYNDTILNHDLKLEFLQPKLNMFCTSNHIRLISVRSHHVVLRCKLKKKLSKFTTKDGGNTASHLCDVKNCLRPEHLIIENMAMNVSRLACPGVILILQNQEPNTPKKIMQIKPCQHGINHRNASGNFLKFSCRKIQVMIEDAAIAVRAILFNRVITTI</sequence>
<evidence type="ECO:0000313" key="3">
    <source>
        <dbReference type="EMBL" id="CAF1651185.1"/>
    </source>
</evidence>
<evidence type="ECO:0000313" key="5">
    <source>
        <dbReference type="Proteomes" id="UP000663877"/>
    </source>
</evidence>
<dbReference type="Pfam" id="PF05551">
    <property type="entry name" value="zf-His_Me_endon"/>
    <property type="match status" value="1"/>
</dbReference>
<feature type="domain" description="Zinc-binding loop region of homing endonuclease" evidence="1">
    <location>
        <begin position="179"/>
        <end position="261"/>
    </location>
</feature>
<dbReference type="InterPro" id="IPR044925">
    <property type="entry name" value="His-Me_finger_sf"/>
</dbReference>
<accession>A0A815UUM0</accession>
<dbReference type="Proteomes" id="UP000663877">
    <property type="component" value="Unassembled WGS sequence"/>
</dbReference>